<name>A0AAI9EE08_9PEZI</name>
<feature type="region of interest" description="Disordered" evidence="1">
    <location>
        <begin position="353"/>
        <end position="460"/>
    </location>
</feature>
<dbReference type="EMBL" id="CAVMBE010000067">
    <property type="protein sequence ID" value="CAK4032620.1"/>
    <property type="molecule type" value="Genomic_DNA"/>
</dbReference>
<evidence type="ECO:0000313" key="3">
    <source>
        <dbReference type="EMBL" id="CAK4032620.1"/>
    </source>
</evidence>
<evidence type="ECO:0000313" key="4">
    <source>
        <dbReference type="Proteomes" id="UP001296104"/>
    </source>
</evidence>
<dbReference type="InterPro" id="IPR006086">
    <property type="entry name" value="XPG-I_dom"/>
</dbReference>
<evidence type="ECO:0000256" key="1">
    <source>
        <dbReference type="SAM" id="MobiDB-lite"/>
    </source>
</evidence>
<feature type="domain" description="XPG-I" evidence="2">
    <location>
        <begin position="44"/>
        <end position="117"/>
    </location>
</feature>
<dbReference type="GO" id="GO:0017108">
    <property type="term" value="F:5'-flap endonuclease activity"/>
    <property type="evidence" value="ECO:0007669"/>
    <property type="project" value="TreeGrafter"/>
</dbReference>
<dbReference type="PANTHER" id="PTHR11081">
    <property type="entry name" value="FLAP ENDONUCLEASE FAMILY MEMBER"/>
    <property type="match status" value="1"/>
</dbReference>
<dbReference type="InterPro" id="IPR006084">
    <property type="entry name" value="XPG/Rad2"/>
</dbReference>
<protein>
    <submittedName>
        <fullName evidence="3">Unnamed protein product</fullName>
    </submittedName>
</protein>
<evidence type="ECO:0000259" key="2">
    <source>
        <dbReference type="SMART" id="SM00484"/>
    </source>
</evidence>
<sequence>MATQHPAEFRVGWLTKTRKGKDEERRRWRKVDSNIIKLLHLMFDHLNVPYHRAPGEAEAECARLQQLGIVDAVWSDDGDSFMFGCTTLIKAHKVGGQRINDYVRIYQASRILEQHNFDADSFVLFALLAGGDYDKTGLRGCGPSAAKVLSRREFGIATSLRHVDKHGLPAWRDSLVTTSQQRVRKAVEVPSDFPNFKALEGYRNPAVSTDEQCHDLPKLRNNGWNRPIVQPVPQKFLRAYHGFWTRGFLKHFAPVFLVRTLAGVVHPDQKEENRCCSVRLKSGRQRKDLSNGKPNPEVKIIFKPKALMEIDLETEPSEEDWSIEANKDGGTYGPTEEIECEVLECFLQHGLPEGSWEPVTKSRRGTQRPSENGATSSQEASVHDYGGTTKIASKKRRRTSEGPADGALDTTNHRKNRAKARKDDALPRAPSGSRPAKKKKKGGSNVEANVSQSPPPAKFRHMDIPEHLMRPNPISPATQSSSMVIDLCSDGDDDDDDEEDKGVGFATVHASSVSLPSTQVATTATTSGSLVTHRPTGSSDPRALSASQPACVGHCSGTGSVHQSLASSENFDVPAAATFTQTLQQTAEPFDGSELMPGEAIDRATLRALRAAALHNRVSDVPPAPVRPHLTSTSPKARHGEVIDLT</sequence>
<dbReference type="Gene3D" id="3.40.50.1010">
    <property type="entry name" value="5'-nuclease"/>
    <property type="match status" value="1"/>
</dbReference>
<dbReference type="GO" id="GO:0006281">
    <property type="term" value="P:DNA repair"/>
    <property type="evidence" value="ECO:0007669"/>
    <property type="project" value="UniProtKB-ARBA"/>
</dbReference>
<feature type="region of interest" description="Disordered" evidence="1">
    <location>
        <begin position="619"/>
        <end position="646"/>
    </location>
</feature>
<feature type="region of interest" description="Disordered" evidence="1">
    <location>
        <begin position="314"/>
        <end position="333"/>
    </location>
</feature>
<comment type="caution">
    <text evidence="3">The sequence shown here is derived from an EMBL/GenBank/DDBJ whole genome shotgun (WGS) entry which is preliminary data.</text>
</comment>
<reference evidence="3" key="1">
    <citation type="submission" date="2023-11" db="EMBL/GenBank/DDBJ databases">
        <authorList>
            <person name="Alioto T."/>
            <person name="Alioto T."/>
            <person name="Gomez Garrido J."/>
        </authorList>
    </citation>
    <scope>NUCLEOTIDE SEQUENCE</scope>
</reference>
<proteinExistence type="predicted"/>
<dbReference type="PRINTS" id="PR00853">
    <property type="entry name" value="XPGRADSUPER"/>
</dbReference>
<dbReference type="SMART" id="SM00484">
    <property type="entry name" value="XPGI"/>
    <property type="match status" value="1"/>
</dbReference>
<dbReference type="Pfam" id="PF00867">
    <property type="entry name" value="XPG_I"/>
    <property type="match status" value="1"/>
</dbReference>
<dbReference type="AlphaFoldDB" id="A0AAI9EE08"/>
<accession>A0AAI9EE08</accession>
<gene>
    <name evidence="3" type="ORF">LECACI_7A007778</name>
</gene>
<dbReference type="PANTHER" id="PTHR11081:SF62">
    <property type="entry name" value="XPG-I DOMAIN-CONTAINING PROTEIN"/>
    <property type="match status" value="1"/>
</dbReference>
<feature type="compositionally biased region" description="Polar residues" evidence="1">
    <location>
        <begin position="367"/>
        <end position="380"/>
    </location>
</feature>
<organism evidence="3 4">
    <name type="scientific">Lecanosticta acicola</name>
    <dbReference type="NCBI Taxonomy" id="111012"/>
    <lineage>
        <taxon>Eukaryota</taxon>
        <taxon>Fungi</taxon>
        <taxon>Dikarya</taxon>
        <taxon>Ascomycota</taxon>
        <taxon>Pezizomycotina</taxon>
        <taxon>Dothideomycetes</taxon>
        <taxon>Dothideomycetidae</taxon>
        <taxon>Mycosphaerellales</taxon>
        <taxon>Mycosphaerellaceae</taxon>
        <taxon>Lecanosticta</taxon>
    </lineage>
</organism>
<feature type="region of interest" description="Disordered" evidence="1">
    <location>
        <begin position="520"/>
        <end position="545"/>
    </location>
</feature>
<dbReference type="SUPFAM" id="SSF47807">
    <property type="entry name" value="5' to 3' exonuclease, C-terminal subdomain"/>
    <property type="match status" value="1"/>
</dbReference>
<dbReference type="Proteomes" id="UP001296104">
    <property type="component" value="Unassembled WGS sequence"/>
</dbReference>
<dbReference type="InterPro" id="IPR036279">
    <property type="entry name" value="5-3_exonuclease_C_sf"/>
</dbReference>
<dbReference type="SUPFAM" id="SSF88723">
    <property type="entry name" value="PIN domain-like"/>
    <property type="match status" value="1"/>
</dbReference>
<feature type="compositionally biased region" description="Polar residues" evidence="1">
    <location>
        <begin position="520"/>
        <end position="539"/>
    </location>
</feature>
<dbReference type="InterPro" id="IPR029060">
    <property type="entry name" value="PIN-like_dom_sf"/>
</dbReference>
<keyword evidence="4" id="KW-1185">Reference proteome</keyword>